<dbReference type="InterPro" id="IPR032812">
    <property type="entry name" value="SbsA_Ig"/>
</dbReference>
<dbReference type="InterPro" id="IPR014755">
    <property type="entry name" value="Cu-Rt/internalin_Ig-like"/>
</dbReference>
<keyword evidence="1" id="KW-0732">Signal</keyword>
<accession>A0A7M2X018</accession>
<keyword evidence="2" id="KW-1133">Transmembrane helix</keyword>
<organism evidence="4 5">
    <name type="scientific">Humisphaera borealis</name>
    <dbReference type="NCBI Taxonomy" id="2807512"/>
    <lineage>
        <taxon>Bacteria</taxon>
        <taxon>Pseudomonadati</taxon>
        <taxon>Planctomycetota</taxon>
        <taxon>Phycisphaerae</taxon>
        <taxon>Tepidisphaerales</taxon>
        <taxon>Tepidisphaeraceae</taxon>
        <taxon>Humisphaera</taxon>
    </lineage>
</organism>
<proteinExistence type="predicted"/>
<dbReference type="RefSeq" id="WP_206294137.1">
    <property type="nucleotide sequence ID" value="NZ_CP063458.1"/>
</dbReference>
<evidence type="ECO:0000259" key="3">
    <source>
        <dbReference type="Pfam" id="PF13205"/>
    </source>
</evidence>
<keyword evidence="2" id="KW-0812">Transmembrane</keyword>
<dbReference type="Gene3D" id="2.120.10.30">
    <property type="entry name" value="TolB, C-terminal domain"/>
    <property type="match status" value="1"/>
</dbReference>
<evidence type="ECO:0000313" key="4">
    <source>
        <dbReference type="EMBL" id="QOV91029.1"/>
    </source>
</evidence>
<dbReference type="Pfam" id="PF13205">
    <property type="entry name" value="Big_5"/>
    <property type="match status" value="1"/>
</dbReference>
<reference evidence="4 5" key="1">
    <citation type="submission" date="2020-10" db="EMBL/GenBank/DDBJ databases">
        <title>Wide distribution of Phycisphaera-like planctomycetes from WD2101 soil group in peatlands and genome analysis of the first cultivated representative.</title>
        <authorList>
            <person name="Dedysh S.N."/>
            <person name="Beletsky A.V."/>
            <person name="Ivanova A."/>
            <person name="Kulichevskaya I.S."/>
            <person name="Suzina N.E."/>
            <person name="Philippov D.A."/>
            <person name="Rakitin A.L."/>
            <person name="Mardanov A.V."/>
            <person name="Ravin N.V."/>
        </authorList>
    </citation>
    <scope>NUCLEOTIDE SEQUENCE [LARGE SCALE GENOMIC DNA]</scope>
    <source>
        <strain evidence="4 5">M1803</strain>
    </source>
</reference>
<sequence length="600" mass="62835">MSTLIDHAEDDDDLPVAVPVEHAPAAPRSPSSLGRRIRWGLIGAMAIAVAVLLVRGRGVGQWMKQTLGISGQSLAPPLVIGARPSDGAANVKPDEALSFRMSAPNGALAAATLNSSNIVLRKADDETPIEAAISQSTGSDGITTVTLRPARTLDGMTRYKLSIGAGLKDAKGVAAVARTISFSTGSLADPSIKFAQVSLPTAGGAGFTCVQMGPDGRLWAGSDEGRIYRFPITADGTLGKPEVFTALQETNGGNRLLTGFAFDPSTSSSADPSNGTVTIWVSHGWFGFESAPDLSGKVSRMGGKGLADVHDVVVGLPRSVKDHLTNQPAFGPDGALYIPQPSNSAYGAPDEIWGNRPEHRLNASILRLDTKSLGQSQTIDARTADVGGSYDPDAPAAPLTIYAKGIRLAYDLLWHSNGRLYAAVNGSSPGGNTPAGAKAPSLKAVTMTEHDWLFDVRKGRYYGHPNPAQGHYILNGGNPTAGSDVAEVTEYPVGTQPDADWTPAAYDFGTHVSPNGTVEFKSGAFDGKMKGKVLVCRYNNGSDILCLDLDEKGQVRTAHVGIPGLTKLASPLDIAEDPSTGCLYVSEYGAQKITLLRPVK</sequence>
<dbReference type="InterPro" id="IPR011041">
    <property type="entry name" value="Quinoprot_gluc/sorb_DH_b-prop"/>
</dbReference>
<evidence type="ECO:0000256" key="2">
    <source>
        <dbReference type="SAM" id="Phobius"/>
    </source>
</evidence>
<dbReference type="KEGG" id="hbs:IPV69_06620"/>
<feature type="transmembrane region" description="Helical" evidence="2">
    <location>
        <begin position="37"/>
        <end position="54"/>
    </location>
</feature>
<dbReference type="AlphaFoldDB" id="A0A7M2X018"/>
<keyword evidence="5" id="KW-1185">Reference proteome</keyword>
<protein>
    <submittedName>
        <fullName evidence="4">Ig-like domain-containing protein</fullName>
    </submittedName>
</protein>
<dbReference type="InterPro" id="IPR011042">
    <property type="entry name" value="6-blade_b-propeller_TolB-like"/>
</dbReference>
<dbReference type="Pfam" id="PF20067">
    <property type="entry name" value="SSL_N"/>
    <property type="match status" value="1"/>
</dbReference>
<dbReference type="SUPFAM" id="SSF50952">
    <property type="entry name" value="Soluble quinoprotein glucose dehydrogenase"/>
    <property type="match status" value="1"/>
</dbReference>
<dbReference type="Gene3D" id="2.60.40.1220">
    <property type="match status" value="1"/>
</dbReference>
<evidence type="ECO:0000256" key="1">
    <source>
        <dbReference type="ARBA" id="ARBA00022729"/>
    </source>
</evidence>
<feature type="domain" description="SbsA Ig-like" evidence="3">
    <location>
        <begin position="76"/>
        <end position="184"/>
    </location>
</feature>
<dbReference type="EMBL" id="CP063458">
    <property type="protein sequence ID" value="QOV91029.1"/>
    <property type="molecule type" value="Genomic_DNA"/>
</dbReference>
<name>A0A7M2X018_9BACT</name>
<evidence type="ECO:0000313" key="5">
    <source>
        <dbReference type="Proteomes" id="UP000593765"/>
    </source>
</evidence>
<dbReference type="Proteomes" id="UP000593765">
    <property type="component" value="Chromosome"/>
</dbReference>
<keyword evidence="2" id="KW-0472">Membrane</keyword>
<gene>
    <name evidence="4" type="ORF">IPV69_06620</name>
</gene>